<dbReference type="Pfam" id="PF03364">
    <property type="entry name" value="Polyketide_cyc"/>
    <property type="match status" value="1"/>
</dbReference>
<dbReference type="GO" id="GO:0045333">
    <property type="term" value="P:cellular respiration"/>
    <property type="evidence" value="ECO:0007669"/>
    <property type="project" value="InterPro"/>
</dbReference>
<dbReference type="InterPro" id="IPR044996">
    <property type="entry name" value="COQ10-like"/>
</dbReference>
<sequence length="209" mass="23430">MWTWFLYIRYSPEQLFDVVAAVDLYHGFVPWCQQSEIIQRYPDGSFDAELEIGFKFLVENYVSHVELNRPKCIKVQSSEWLHFGKLPCSVACFLLSPRGVMVGSFSLVFACDAEKQQQYQRAAIKQWKEVAGEAMSVSVVIFAEEGDYLESRVAIMDEALAVEANRHVGSSTLPCVEPLSLGCQSSMMLLQDGRLLELSGNATKSPSGK</sequence>
<evidence type="ECO:0000313" key="5">
    <source>
        <dbReference type="EMBL" id="RVW40549.1"/>
    </source>
</evidence>
<dbReference type="InterPro" id="IPR005031">
    <property type="entry name" value="COQ10_START"/>
</dbReference>
<comment type="caution">
    <text evidence="5">The sequence shown here is derived from an EMBL/GenBank/DDBJ whole genome shotgun (WGS) entry which is preliminary data.</text>
</comment>
<comment type="function">
    <text evidence="3">Required for the function of coenzyme Q in the respiratory chain. May serve as a chaperone or may be involved in the transport of Q6 from its site of synthesis to the catalytic sites of the respiratory complexes.</text>
</comment>
<feature type="domain" description="Coenzyme Q-binding protein COQ10 START" evidence="4">
    <location>
        <begin position="8"/>
        <end position="78"/>
    </location>
</feature>
<proteinExistence type="inferred from homology"/>
<dbReference type="PANTHER" id="PTHR12901:SF10">
    <property type="entry name" value="COENZYME Q-BINDING PROTEIN COQ10, MITOCHONDRIAL"/>
    <property type="match status" value="1"/>
</dbReference>
<evidence type="ECO:0000256" key="2">
    <source>
        <dbReference type="ARBA" id="ARBA00011814"/>
    </source>
</evidence>
<dbReference type="PANTHER" id="PTHR12901">
    <property type="entry name" value="SPERM PROTEIN HOMOLOG"/>
    <property type="match status" value="1"/>
</dbReference>
<protein>
    <submittedName>
        <fullName evidence="5">Coenzyme Q-binding protein COQ10-like, mitochondrial</fullName>
    </submittedName>
</protein>
<gene>
    <name evidence="5" type="primary">zgc:73324_0</name>
    <name evidence="5" type="ORF">CK203_081474</name>
</gene>
<dbReference type="AlphaFoldDB" id="A0A438DYJ7"/>
<dbReference type="InterPro" id="IPR023393">
    <property type="entry name" value="START-like_dom_sf"/>
</dbReference>
<evidence type="ECO:0000259" key="4">
    <source>
        <dbReference type="Pfam" id="PF03364"/>
    </source>
</evidence>
<comment type="subunit">
    <text evidence="2">Interacts with coenzyme Q.</text>
</comment>
<dbReference type="GO" id="GO:0048039">
    <property type="term" value="F:ubiquinone binding"/>
    <property type="evidence" value="ECO:0007669"/>
    <property type="project" value="InterPro"/>
</dbReference>
<evidence type="ECO:0000256" key="1">
    <source>
        <dbReference type="ARBA" id="ARBA00006885"/>
    </source>
</evidence>
<reference evidence="5 6" key="1">
    <citation type="journal article" date="2018" name="PLoS Genet.">
        <title>Population sequencing reveals clonal diversity and ancestral inbreeding in the grapevine cultivar Chardonnay.</title>
        <authorList>
            <person name="Roach M.J."/>
            <person name="Johnson D.L."/>
            <person name="Bohlmann J."/>
            <person name="van Vuuren H.J."/>
            <person name="Jones S.J."/>
            <person name="Pretorius I.S."/>
            <person name="Schmidt S.A."/>
            <person name="Borneman A.R."/>
        </authorList>
    </citation>
    <scope>NUCLEOTIDE SEQUENCE [LARGE SCALE GENOMIC DNA]</scope>
    <source>
        <strain evidence="6">cv. Chardonnay</strain>
        <tissue evidence="5">Leaf</tissue>
    </source>
</reference>
<comment type="similarity">
    <text evidence="1">Belongs to the COQ10 family.</text>
</comment>
<dbReference type="EMBL" id="QGNW01001457">
    <property type="protein sequence ID" value="RVW40549.1"/>
    <property type="molecule type" value="Genomic_DNA"/>
</dbReference>
<name>A0A438DYJ7_VITVI</name>
<evidence type="ECO:0000256" key="3">
    <source>
        <dbReference type="ARBA" id="ARBA00024947"/>
    </source>
</evidence>
<organism evidence="5 6">
    <name type="scientific">Vitis vinifera</name>
    <name type="common">Grape</name>
    <dbReference type="NCBI Taxonomy" id="29760"/>
    <lineage>
        <taxon>Eukaryota</taxon>
        <taxon>Viridiplantae</taxon>
        <taxon>Streptophyta</taxon>
        <taxon>Embryophyta</taxon>
        <taxon>Tracheophyta</taxon>
        <taxon>Spermatophyta</taxon>
        <taxon>Magnoliopsida</taxon>
        <taxon>eudicotyledons</taxon>
        <taxon>Gunneridae</taxon>
        <taxon>Pentapetalae</taxon>
        <taxon>rosids</taxon>
        <taxon>Vitales</taxon>
        <taxon>Vitaceae</taxon>
        <taxon>Viteae</taxon>
        <taxon>Vitis</taxon>
    </lineage>
</organism>
<dbReference type="Proteomes" id="UP000288805">
    <property type="component" value="Unassembled WGS sequence"/>
</dbReference>
<dbReference type="SUPFAM" id="SSF55961">
    <property type="entry name" value="Bet v1-like"/>
    <property type="match status" value="1"/>
</dbReference>
<dbReference type="Gene3D" id="3.30.530.20">
    <property type="match status" value="1"/>
</dbReference>
<accession>A0A438DYJ7</accession>
<evidence type="ECO:0000313" key="6">
    <source>
        <dbReference type="Proteomes" id="UP000288805"/>
    </source>
</evidence>